<sequence length="51" mass="5952">MVKKIFVGISVIMAGMLMVFGGFYFGERRREKAIGGRLKRVNYKFTKEFED</sequence>
<keyword evidence="1" id="KW-0472">Membrane</keyword>
<accession>A0ABR6WQ43</accession>
<keyword evidence="3" id="KW-1185">Reference proteome</keyword>
<keyword evidence="1" id="KW-0812">Transmembrane</keyword>
<dbReference type="Proteomes" id="UP000653358">
    <property type="component" value="Unassembled WGS sequence"/>
</dbReference>
<name>A0ABR6WQ43_9FIRM</name>
<evidence type="ECO:0000256" key="1">
    <source>
        <dbReference type="SAM" id="Phobius"/>
    </source>
</evidence>
<reference evidence="2 3" key="1">
    <citation type="journal article" date="2020" name="mSystems">
        <title>Defining Genomic and Predicted Metabolic Features of the Acetobacterium Genus.</title>
        <authorList>
            <person name="Ross D.E."/>
            <person name="Marshall C.W."/>
            <person name="Gulliver D."/>
            <person name="May H.D."/>
            <person name="Norman R.S."/>
        </authorList>
    </citation>
    <scope>NUCLEOTIDE SEQUENCE [LARGE SCALE GENOMIC DNA]</scope>
    <source>
        <strain evidence="2 3">DSM 9173</strain>
    </source>
</reference>
<protein>
    <submittedName>
        <fullName evidence="2">Stress-responsive transcriptional regulator PspC</fullName>
    </submittedName>
</protein>
<evidence type="ECO:0000313" key="3">
    <source>
        <dbReference type="Proteomes" id="UP000653358"/>
    </source>
</evidence>
<gene>
    <name evidence="2" type="ORF">GH807_15540</name>
</gene>
<comment type="caution">
    <text evidence="2">The sequence shown here is derived from an EMBL/GenBank/DDBJ whole genome shotgun (WGS) entry which is preliminary data.</text>
</comment>
<proteinExistence type="predicted"/>
<dbReference type="EMBL" id="WJBB01000029">
    <property type="protein sequence ID" value="MBC3798446.1"/>
    <property type="molecule type" value="Genomic_DNA"/>
</dbReference>
<dbReference type="RefSeq" id="WP_148604353.1">
    <property type="nucleotide sequence ID" value="NZ_RXYB01000013.1"/>
</dbReference>
<evidence type="ECO:0000313" key="2">
    <source>
        <dbReference type="EMBL" id="MBC3798446.1"/>
    </source>
</evidence>
<keyword evidence="1" id="KW-1133">Transmembrane helix</keyword>
<feature type="transmembrane region" description="Helical" evidence="1">
    <location>
        <begin position="6"/>
        <end position="25"/>
    </location>
</feature>
<organism evidence="2 3">
    <name type="scientific">Acetobacterium tundrae</name>
    <dbReference type="NCBI Taxonomy" id="132932"/>
    <lineage>
        <taxon>Bacteria</taxon>
        <taxon>Bacillati</taxon>
        <taxon>Bacillota</taxon>
        <taxon>Clostridia</taxon>
        <taxon>Eubacteriales</taxon>
        <taxon>Eubacteriaceae</taxon>
        <taxon>Acetobacterium</taxon>
    </lineage>
</organism>